<feature type="transmembrane region" description="Helical" evidence="1">
    <location>
        <begin position="66"/>
        <end position="88"/>
    </location>
</feature>
<keyword evidence="1" id="KW-1133">Transmembrane helix</keyword>
<evidence type="ECO:0000256" key="1">
    <source>
        <dbReference type="SAM" id="Phobius"/>
    </source>
</evidence>
<proteinExistence type="predicted"/>
<name>A0A7V8JML7_STEMA</name>
<keyword evidence="1" id="KW-0812">Transmembrane</keyword>
<organism evidence="2 3">
    <name type="scientific">Stenotrophomonas maltophilia</name>
    <name type="common">Pseudomonas maltophilia</name>
    <name type="synonym">Xanthomonas maltophilia</name>
    <dbReference type="NCBI Taxonomy" id="40324"/>
    <lineage>
        <taxon>Bacteria</taxon>
        <taxon>Pseudomonadati</taxon>
        <taxon>Pseudomonadota</taxon>
        <taxon>Gammaproteobacteria</taxon>
        <taxon>Lysobacterales</taxon>
        <taxon>Lysobacteraceae</taxon>
        <taxon>Stenotrophomonas</taxon>
        <taxon>Stenotrophomonas maltophilia group</taxon>
    </lineage>
</organism>
<reference evidence="3" key="1">
    <citation type="journal article" date="2020" name="MBio">
        <title>Horizontal gene transfer to a defensive symbiont with a reduced genome amongst a multipartite beetle microbiome.</title>
        <authorList>
            <person name="Waterworth S.C."/>
            <person name="Florez L.V."/>
            <person name="Rees E.R."/>
            <person name="Hertweck C."/>
            <person name="Kaltenpoth M."/>
            <person name="Kwan J.C."/>
        </authorList>
    </citation>
    <scope>NUCLEOTIDE SEQUENCE [LARGE SCALE GENOMIC DNA]</scope>
</reference>
<sequence length="120" mass="12722">MSGDPWAALEARRRRRHWRNWPWGAIALGLALLAWCALGYGVLVGAASVRPPGDGSHGMANAQLRIALALAGLLLCSVASSLAAMLGWQLRRWRVAAAVSALLLGLLLAVLAPPLLSLLR</sequence>
<evidence type="ECO:0000313" key="2">
    <source>
        <dbReference type="EMBL" id="KAF1016289.1"/>
    </source>
</evidence>
<keyword evidence="1" id="KW-0472">Membrane</keyword>
<feature type="transmembrane region" description="Helical" evidence="1">
    <location>
        <begin position="21"/>
        <end position="46"/>
    </location>
</feature>
<accession>A0A7V8JML7</accession>
<comment type="caution">
    <text evidence="2">The sequence shown here is derived from an EMBL/GenBank/DDBJ whole genome shotgun (WGS) entry which is preliminary data.</text>
</comment>
<dbReference type="Proteomes" id="UP000487117">
    <property type="component" value="Unassembled WGS sequence"/>
</dbReference>
<evidence type="ECO:0000313" key="3">
    <source>
        <dbReference type="Proteomes" id="UP000487117"/>
    </source>
</evidence>
<dbReference type="AlphaFoldDB" id="A0A7V8JML7"/>
<gene>
    <name evidence="2" type="ORF">GAK31_01779</name>
</gene>
<protein>
    <recommendedName>
        <fullName evidence="4">Transmembrane protein</fullName>
    </recommendedName>
</protein>
<dbReference type="EMBL" id="WNDS01000002">
    <property type="protein sequence ID" value="KAF1016289.1"/>
    <property type="molecule type" value="Genomic_DNA"/>
</dbReference>
<evidence type="ECO:0008006" key="4">
    <source>
        <dbReference type="Google" id="ProtNLM"/>
    </source>
</evidence>
<feature type="transmembrane region" description="Helical" evidence="1">
    <location>
        <begin position="95"/>
        <end position="116"/>
    </location>
</feature>